<proteinExistence type="predicted"/>
<keyword evidence="4" id="KW-1185">Reference proteome</keyword>
<dbReference type="InterPro" id="IPR046903">
    <property type="entry name" value="Mab-21-like_nuc_Trfase"/>
</dbReference>
<evidence type="ECO:0000313" key="4">
    <source>
        <dbReference type="Proteomes" id="UP000594262"/>
    </source>
</evidence>
<dbReference type="Pfam" id="PF03281">
    <property type="entry name" value="Mab-21"/>
    <property type="match status" value="1"/>
</dbReference>
<evidence type="ECO:0000313" key="3">
    <source>
        <dbReference type="EnsemblMetazoa" id="CLYHEMP013043.1"/>
    </source>
</evidence>
<feature type="region of interest" description="Disordered" evidence="1">
    <location>
        <begin position="525"/>
        <end position="552"/>
    </location>
</feature>
<reference evidence="3" key="1">
    <citation type="submission" date="2021-01" db="UniProtKB">
        <authorList>
            <consortium name="EnsemblMetazoa"/>
        </authorList>
    </citation>
    <scope>IDENTIFICATION</scope>
</reference>
<evidence type="ECO:0000256" key="1">
    <source>
        <dbReference type="SAM" id="MobiDB-lite"/>
    </source>
</evidence>
<organism evidence="3 4">
    <name type="scientific">Clytia hemisphaerica</name>
    <dbReference type="NCBI Taxonomy" id="252671"/>
    <lineage>
        <taxon>Eukaryota</taxon>
        <taxon>Metazoa</taxon>
        <taxon>Cnidaria</taxon>
        <taxon>Hydrozoa</taxon>
        <taxon>Hydroidolina</taxon>
        <taxon>Leptothecata</taxon>
        <taxon>Obeliida</taxon>
        <taxon>Clytiidae</taxon>
        <taxon>Clytia</taxon>
    </lineage>
</organism>
<accession>A0A7M6DJC6</accession>
<protein>
    <recommendedName>
        <fullName evidence="2">Mab-21-like nucleotidyltransferase domain-containing protein</fullName>
    </recommendedName>
</protein>
<evidence type="ECO:0000259" key="2">
    <source>
        <dbReference type="Pfam" id="PF03281"/>
    </source>
</evidence>
<dbReference type="Proteomes" id="UP000594262">
    <property type="component" value="Unplaced"/>
</dbReference>
<dbReference type="AlphaFoldDB" id="A0A7M6DJC6"/>
<dbReference type="RefSeq" id="XP_066931090.1">
    <property type="nucleotide sequence ID" value="XM_067074989.1"/>
</dbReference>
<feature type="domain" description="Mab-21-like nucleotidyltransferase" evidence="2">
    <location>
        <begin position="90"/>
        <end position="273"/>
    </location>
</feature>
<name>A0A7M6DJC6_9CNID</name>
<dbReference type="Gene3D" id="1.10.1410.40">
    <property type="match status" value="1"/>
</dbReference>
<sequence length="669" mass="77323">MPDSEVQMSWARKEAVLKKYQDLKRSDQKLCLMSEKVFESIYGTVLNKCKKRLTGSARDGSVISRWFKKTDGPQRIHIEWDVEYYNLEIEQENYVIQEISNYPGYVRVHERSQDEEQPGPHIDGEVYRGNLFEKWSNIVTRHKKHIKRQFSNVFHERSGINDFQGLHGKEDYFFKKLPWTKPRVSLKMEGLSTLLDIEDKEQRVCFSCDNIAAIHCKDFWPRGAKDWTKNSSWSEEDFEELKRTGCCLVPKPSRHSDRTWRLSLSEVESKVMKRFTKQQYLAFFICKIVYYKYLAHLRDGESEIRSYIIKSAALNCFGVSNFQPTSSNFFEGVFQLVERLLDFTRQALKPELKDGIKPYMTHFLLKDVNILLNVTNDLGWEAAGVLQEIIDGGVVAFLPLEDEIDEAISMVNILGDRVNYLSSLKEHFNNISSRSYSCYTRKILMSMGQDVQNSSQLQSCKRQSLEQDIQEGVQPKHEDILQSYDSGYGSLLHENKGFENYDSYSDQENESDCFSDYTDLSSDYSDVDDDSDCSASFYDSEDDEYLSDSSFSDLSESGEFNSSFYNESTGNSTIDCGSSSTTSYTESVHSDLEISIGSNSDNSILDSNNNVKHLFKKLSYSNLSKRFKSKINLSKDTGYSKQSQTKPTRLKLSSFHKKAWWSHLFNHTK</sequence>
<dbReference type="GeneID" id="136818751"/>
<dbReference type="EnsemblMetazoa" id="CLYHEMT013043.1">
    <property type="protein sequence ID" value="CLYHEMP013043.1"/>
    <property type="gene ID" value="CLYHEMG013043"/>
</dbReference>